<dbReference type="EMBL" id="VFBM01000005">
    <property type="protein sequence ID" value="TNX92173.1"/>
    <property type="molecule type" value="Genomic_DNA"/>
</dbReference>
<dbReference type="InterPro" id="IPR056920">
    <property type="entry name" value="PRTase-CE"/>
</dbReference>
<comment type="caution">
    <text evidence="2">The sequence shown here is derived from an EMBL/GenBank/DDBJ whole genome shotgun (WGS) entry which is preliminary data.</text>
</comment>
<evidence type="ECO:0000259" key="1">
    <source>
        <dbReference type="Pfam" id="PF24390"/>
    </source>
</evidence>
<evidence type="ECO:0000313" key="3">
    <source>
        <dbReference type="Proteomes" id="UP000314285"/>
    </source>
</evidence>
<feature type="domain" description="PRTase-CE" evidence="1">
    <location>
        <begin position="32"/>
        <end position="311"/>
    </location>
</feature>
<accession>A0A8H2PUC9</accession>
<reference evidence="2 3" key="1">
    <citation type="submission" date="2019-06" db="EMBL/GenBank/DDBJ databases">
        <title>Genome of Acinetobacter radioresistens APH1, a phenol degrading strain.</title>
        <authorList>
            <person name="Liu Y."/>
        </authorList>
    </citation>
    <scope>NUCLEOTIDE SEQUENCE [LARGE SCALE GENOMIC DNA]</scope>
    <source>
        <strain evidence="2 3">APH1</strain>
    </source>
</reference>
<protein>
    <recommendedName>
        <fullName evidence="1">PRTase-CE domain-containing protein</fullName>
    </recommendedName>
</protein>
<organism evidence="2 3">
    <name type="scientific">Acinetobacter radioresistens</name>
    <dbReference type="NCBI Taxonomy" id="40216"/>
    <lineage>
        <taxon>Bacteria</taxon>
        <taxon>Pseudomonadati</taxon>
        <taxon>Pseudomonadota</taxon>
        <taxon>Gammaproteobacteria</taxon>
        <taxon>Moraxellales</taxon>
        <taxon>Moraxellaceae</taxon>
        <taxon>Acinetobacter</taxon>
    </lineage>
</organism>
<dbReference type="Pfam" id="PF24390">
    <property type="entry name" value="PRTase-CE"/>
    <property type="match status" value="1"/>
</dbReference>
<dbReference type="RefSeq" id="WP_017400774.1">
    <property type="nucleotide sequence ID" value="NZ_CP027365.1"/>
</dbReference>
<gene>
    <name evidence="2" type="ORF">FHY67_08405</name>
</gene>
<sequence>MFSHDTFHIRTKTRVKKLIQAGFWRGISVQDLERWCGEFRTPQELELLSFLLDSLVFRSQNQITGLIHQLFDTQLSQVINWEEDLGANSESRSLFDILTLKYPDNRINKIRLVPVIKTEDPPTKSGPLIARILNKHTINHKYMCWPWDQEKLRNEDLSYTIFFDDFIGTGTQFLNFFNNLIENGTIDKTKSMFCYIAFSGTQSGIDHIEKETQGLVKVFVSETIKESNKFFTGFSTRYEKLGTYLDMPLDEYVESLKQTYLEFLHNHQVRNREPFGYGNLELTHVFSHGTPNGTLPIFWSSNANYHALFQR</sequence>
<proteinExistence type="predicted"/>
<evidence type="ECO:0000313" key="2">
    <source>
        <dbReference type="EMBL" id="TNX92173.1"/>
    </source>
</evidence>
<dbReference type="Proteomes" id="UP000314285">
    <property type="component" value="Unassembled WGS sequence"/>
</dbReference>
<dbReference type="AlphaFoldDB" id="A0A8H2PUC9"/>
<name>A0A8H2PUC9_ACIRA</name>